<dbReference type="InterPro" id="IPR018706">
    <property type="entry name" value="DUF2214_membrane"/>
</dbReference>
<keyword evidence="1" id="KW-1133">Transmembrane helix</keyword>
<dbReference type="Proteomes" id="UP000284767">
    <property type="component" value="Unassembled WGS sequence"/>
</dbReference>
<evidence type="ECO:0000313" key="2">
    <source>
        <dbReference type="EMBL" id="RPM20039.1"/>
    </source>
</evidence>
<evidence type="ECO:0000256" key="1">
    <source>
        <dbReference type="SAM" id="Phobius"/>
    </source>
</evidence>
<feature type="transmembrane region" description="Helical" evidence="1">
    <location>
        <begin position="122"/>
        <end position="144"/>
    </location>
</feature>
<reference evidence="2 3" key="2">
    <citation type="submission" date="2019-01" db="EMBL/GenBank/DDBJ databases">
        <title>The Pseudomonas aeruginosa pan-genome provides new insights on its population structure, horizontal gene transfer and pathogenicity.</title>
        <authorList>
            <person name="Freschi L."/>
            <person name="Vincent A.T."/>
            <person name="Jeukens J."/>
            <person name="Emond-Rheault J.-G."/>
            <person name="Kukavica-Ibrulj I."/>
            <person name="Dupont M.-J."/>
            <person name="Charette S.J."/>
            <person name="Boyle B."/>
            <person name="Levesque R.C."/>
        </authorList>
    </citation>
    <scope>NUCLEOTIDE SEQUENCE [LARGE SCALE GENOMIC DNA]</scope>
    <source>
        <strain evidence="2 3">PA-W36</strain>
    </source>
</reference>
<feature type="transmembrane region" description="Helical" evidence="1">
    <location>
        <begin position="84"/>
        <end position="102"/>
    </location>
</feature>
<evidence type="ECO:0000313" key="3">
    <source>
        <dbReference type="Proteomes" id="UP000284767"/>
    </source>
</evidence>
<dbReference type="RefSeq" id="WP_003112336.1">
    <property type="nucleotide sequence ID" value="NZ_AP040361.1"/>
</dbReference>
<feature type="transmembrane region" description="Helical" evidence="1">
    <location>
        <begin position="46"/>
        <end position="64"/>
    </location>
</feature>
<keyword evidence="1" id="KW-0812">Transmembrane</keyword>
<gene>
    <name evidence="2" type="ORF">IPC1295_07070</name>
</gene>
<dbReference type="OMA" id="WAIPLRK"/>
<dbReference type="EMBL" id="NSNE01000003">
    <property type="protein sequence ID" value="RPM20039.1"/>
    <property type="molecule type" value="Genomic_DNA"/>
</dbReference>
<name>A0A080VSP6_PSEAI</name>
<organism evidence="2 3">
    <name type="scientific">Pseudomonas aeruginosa</name>
    <dbReference type="NCBI Taxonomy" id="287"/>
    <lineage>
        <taxon>Bacteria</taxon>
        <taxon>Pseudomonadati</taxon>
        <taxon>Pseudomonadota</taxon>
        <taxon>Gammaproteobacteria</taxon>
        <taxon>Pseudomonadales</taxon>
        <taxon>Pseudomonadaceae</taxon>
        <taxon>Pseudomonas</taxon>
    </lineage>
</organism>
<reference evidence="2 3" key="1">
    <citation type="submission" date="2017-08" db="EMBL/GenBank/DDBJ databases">
        <authorList>
            <person name="Feschi L."/>
            <person name="Jeukens J."/>
            <person name="Emond-Rheault J.-G."/>
            <person name="Kukavica-Ibrulj I."/>
            <person name="Boyle B."/>
            <person name="Levesque R.C."/>
        </authorList>
    </citation>
    <scope>NUCLEOTIDE SEQUENCE [LARGE SCALE GENOMIC DNA]</scope>
    <source>
        <strain evidence="2 3">PA-W36</strain>
    </source>
</reference>
<dbReference type="Pfam" id="PF09980">
    <property type="entry name" value="DUF2214"/>
    <property type="match status" value="1"/>
</dbReference>
<proteinExistence type="predicted"/>
<dbReference type="AlphaFoldDB" id="A0A080VSP6"/>
<comment type="caution">
    <text evidence="2">The sequence shown here is derived from an EMBL/GenBank/DDBJ whole genome shotgun (WGS) entry which is preliminary data.</text>
</comment>
<protein>
    <submittedName>
        <fullName evidence="2">DUF2214 domain-containing protein</fullName>
    </submittedName>
</protein>
<sequence>MAQAIVAYLHYLSIFLLFALLVLQHRLLRLPLDLERARSLAAIDRGYGLCALAVLASGLARVLWYGKGVDYYLHNGLFHAKVGLFVLAALVSLLPTVTFLGWRGALKAGEVPAVTPARGRRVVMAVRLQLLLLLVIPLLATLMARGFGMRG</sequence>
<dbReference type="eggNOG" id="COG3556">
    <property type="taxonomic scope" value="Bacteria"/>
</dbReference>
<keyword evidence="1" id="KW-0472">Membrane</keyword>
<accession>A0A080VSP6</accession>
<feature type="transmembrane region" description="Helical" evidence="1">
    <location>
        <begin position="6"/>
        <end position="25"/>
    </location>
</feature>